<dbReference type="EMBL" id="HBHT01014075">
    <property type="protein sequence ID" value="CAD9960000.1"/>
    <property type="molecule type" value="Transcribed_RNA"/>
</dbReference>
<dbReference type="AlphaFoldDB" id="A0A7S3DNB6"/>
<evidence type="ECO:0000256" key="1">
    <source>
        <dbReference type="SAM" id="MobiDB-lite"/>
    </source>
</evidence>
<gene>
    <name evidence="3" type="ORF">APAL1065_LOCUS9439</name>
</gene>
<feature type="compositionally biased region" description="Basic and acidic residues" evidence="1">
    <location>
        <begin position="303"/>
        <end position="315"/>
    </location>
</feature>
<evidence type="ECO:0000256" key="2">
    <source>
        <dbReference type="SAM" id="SignalP"/>
    </source>
</evidence>
<feature type="signal peptide" evidence="2">
    <location>
        <begin position="1"/>
        <end position="18"/>
    </location>
</feature>
<sequence>MLRYVLCAIALACRSTYAFSPISTANTRWSPSVPATELSRIAQESSALWSVKNDGESKAKKGYSFASFRKRFDTLDSIGLKDEALTAGLGQKIKSLHNPITYLGLSAMALIRWNSLGRNPVYWFATAFCVKWYRARYVFKIPVWDRQPNWNNIITSKEQEKDLKAFTCKKCGSTIFIAKTREFFFEGSTGIGGLGCFTCGAKGAENFEMDRDRIVEDVGDLDDYFEYERPLDFVSRAERRKLMQETQGDEEKANQILLERAETSEESSPEVASSTVDEGTEAVEEASVVEEPKEPTKPTNPELKVEPSSEPKADDSPSADSSEDELDALDMDL</sequence>
<feature type="compositionally biased region" description="Acidic residues" evidence="1">
    <location>
        <begin position="321"/>
        <end position="333"/>
    </location>
</feature>
<accession>A0A7S3DNB6</accession>
<feature type="chain" id="PRO_5030977691" evidence="2">
    <location>
        <begin position="19"/>
        <end position="333"/>
    </location>
</feature>
<feature type="region of interest" description="Disordered" evidence="1">
    <location>
        <begin position="260"/>
        <end position="333"/>
    </location>
</feature>
<proteinExistence type="predicted"/>
<reference evidence="3" key="1">
    <citation type="submission" date="2021-01" db="EMBL/GenBank/DDBJ databases">
        <authorList>
            <person name="Corre E."/>
            <person name="Pelletier E."/>
            <person name="Niang G."/>
            <person name="Scheremetjew M."/>
            <person name="Finn R."/>
            <person name="Kale V."/>
            <person name="Holt S."/>
            <person name="Cochrane G."/>
            <person name="Meng A."/>
            <person name="Brown T."/>
            <person name="Cohen L."/>
        </authorList>
    </citation>
    <scope>NUCLEOTIDE SEQUENCE</scope>
    <source>
        <strain evidence="3">CCMP125</strain>
    </source>
</reference>
<name>A0A7S3DNB6_9STRA</name>
<organism evidence="3">
    <name type="scientific">Entomoneis paludosa</name>
    <dbReference type="NCBI Taxonomy" id="265537"/>
    <lineage>
        <taxon>Eukaryota</taxon>
        <taxon>Sar</taxon>
        <taxon>Stramenopiles</taxon>
        <taxon>Ochrophyta</taxon>
        <taxon>Bacillariophyta</taxon>
        <taxon>Bacillariophyceae</taxon>
        <taxon>Bacillariophycidae</taxon>
        <taxon>Entomoneidaceae</taxon>
        <taxon>Entomoneis</taxon>
    </lineage>
</organism>
<feature type="compositionally biased region" description="Acidic residues" evidence="1">
    <location>
        <begin position="278"/>
        <end position="288"/>
    </location>
</feature>
<protein>
    <submittedName>
        <fullName evidence="3">Uncharacterized protein</fullName>
    </submittedName>
</protein>
<evidence type="ECO:0000313" key="3">
    <source>
        <dbReference type="EMBL" id="CAD9960000.1"/>
    </source>
</evidence>
<keyword evidence="2" id="KW-0732">Signal</keyword>